<keyword evidence="5" id="KW-0479">Metal-binding</keyword>
<comment type="cofactor">
    <cofactor evidence="1">
        <name>Zn(2+)</name>
        <dbReference type="ChEBI" id="CHEBI:29105"/>
    </cofactor>
</comment>
<dbReference type="GO" id="GO:0008270">
    <property type="term" value="F:zinc ion binding"/>
    <property type="evidence" value="ECO:0007669"/>
    <property type="project" value="InterPro"/>
</dbReference>
<dbReference type="PANTHER" id="PTHR13062:SF9">
    <property type="entry name" value="MICROBIAL COLLAGENASE"/>
    <property type="match status" value="1"/>
</dbReference>
<dbReference type="PRINTS" id="PR00931">
    <property type="entry name" value="MICOLLPTASE"/>
</dbReference>
<feature type="active site" evidence="10">
    <location>
        <position position="482"/>
    </location>
</feature>
<reference evidence="11" key="1">
    <citation type="submission" date="2023-04" db="EMBL/GenBank/DDBJ databases">
        <title>Genome dynamics across the evolutionary transition to endosymbiosis.</title>
        <authorList>
            <person name="Siozios S."/>
            <person name="Nadal-Jimenez P."/>
            <person name="Azagi T."/>
            <person name="Sprong H."/>
            <person name="Frost C.L."/>
            <person name="Parratt S.R."/>
            <person name="Taylor G."/>
            <person name="Brettell L."/>
            <person name="Lew K.C."/>
            <person name="Croft L."/>
            <person name="King K.C."/>
            <person name="Brockhurst M.A."/>
            <person name="Hypsa V."/>
            <person name="Novakova E."/>
            <person name="Darby A.C."/>
            <person name="Hurst G.D.D."/>
        </authorList>
    </citation>
    <scope>NUCLEOTIDE SEQUENCE</scope>
    <source>
        <strain evidence="11">AIh</strain>
    </source>
</reference>
<dbReference type="GO" id="GO:0005576">
    <property type="term" value="C:extracellular region"/>
    <property type="evidence" value="ECO:0007669"/>
    <property type="project" value="UniProtKB-SubCell"/>
</dbReference>
<evidence type="ECO:0000256" key="4">
    <source>
        <dbReference type="ARBA" id="ARBA00022670"/>
    </source>
</evidence>
<evidence type="ECO:0000256" key="5">
    <source>
        <dbReference type="ARBA" id="ARBA00022723"/>
    </source>
</evidence>
<protein>
    <submittedName>
        <fullName evidence="11">Collagenase</fullName>
        <ecNumber evidence="11">3.4.24.3</ecNumber>
    </submittedName>
</protein>
<evidence type="ECO:0000256" key="9">
    <source>
        <dbReference type="ARBA" id="ARBA00023049"/>
    </source>
</evidence>
<comment type="subcellular location">
    <subcellularLocation>
        <location evidence="2">Secreted</location>
    </subcellularLocation>
</comment>
<dbReference type="EC" id="3.4.24.3" evidence="11"/>
<dbReference type="EMBL" id="CP123498">
    <property type="protein sequence ID" value="WGL94814.1"/>
    <property type="molecule type" value="Genomic_DNA"/>
</dbReference>
<gene>
    <name evidence="11" type="ORF">QE207_14125</name>
</gene>
<keyword evidence="9" id="KW-0482">Metalloprotease</keyword>
<sequence>MSINLNAVNVNYESNIYYENVNNVEDVNISEKLSTKEKHLNAVNNYEQKNIPKYLTHIPSNIELTSMEKRLMEDLYDEKELFLKTSYPHSQQTLITAIKVIDKLIDDPAKNIKNLSLLSKYIESLYRRINTSAPSWNAANTIASKSLQKIGNYLSQTYKSLPQLSSEPNKDLLKLTECWVAATTEMSRKNGTGNNLIINYSDIDTILRYYVLNQEKLLKNYDFSVNLGRILNLLCYIRPGTLDSQLLSKNKEIIESTLFKTISQSLEIVDEKKDTFPLYHLRCSMNTLAHIINVEKINNPNTWTLTRDKIDSNLQSILKNYKDLPAKNDLREEISVVLAKYLEDTGRSIEKNNGSNFYNFLKPIREEEIIPHSFQLNSGHKVISSYNFNNEERNKLNIVADKVLNNFHNIFGKNKIKDDYSKPLEIIIMKNKELYNRYGNYPFRIDTNNGGIYIEGNPKDPNNQPRVFIYMKGNDVHNFGHEIVHYLDGKYNKYGDAAEFSSEEISWWSEGLAEYLSHGEKNKYANQTLMYCSVNRRPTLDQIIDIDSFSANGHSERLYVWPYFVHKFLDSSPQLRSVRSELVRALRQPIQLESNNLSYSKLLNKFGHQYKEEFNHWLDQQVNYLRSINRNSHFRRYG</sequence>
<keyword evidence="4" id="KW-0645">Protease</keyword>
<evidence type="ECO:0000256" key="8">
    <source>
        <dbReference type="ARBA" id="ARBA00022833"/>
    </source>
</evidence>
<dbReference type="Proteomes" id="UP001177597">
    <property type="component" value="Chromosome"/>
</dbReference>
<keyword evidence="7 11" id="KW-0378">Hydrolase</keyword>
<evidence type="ECO:0000256" key="2">
    <source>
        <dbReference type="ARBA" id="ARBA00004613"/>
    </source>
</evidence>
<dbReference type="PANTHER" id="PTHR13062">
    <property type="entry name" value="COLLAGENASE"/>
    <property type="match status" value="1"/>
</dbReference>
<evidence type="ECO:0000256" key="3">
    <source>
        <dbReference type="ARBA" id="ARBA00022525"/>
    </source>
</evidence>
<dbReference type="InterPro" id="IPR002169">
    <property type="entry name" value="Peptidase_M9A/M9B"/>
</dbReference>
<dbReference type="GO" id="GO:0004222">
    <property type="term" value="F:metalloendopeptidase activity"/>
    <property type="evidence" value="ECO:0007669"/>
    <property type="project" value="UniProtKB-EC"/>
</dbReference>
<accession>A0AA95JZX4</accession>
<evidence type="ECO:0000256" key="1">
    <source>
        <dbReference type="ARBA" id="ARBA00001947"/>
    </source>
</evidence>
<keyword evidence="6" id="KW-0732">Signal</keyword>
<evidence type="ECO:0000256" key="7">
    <source>
        <dbReference type="ARBA" id="ARBA00022801"/>
    </source>
</evidence>
<evidence type="ECO:0000256" key="10">
    <source>
        <dbReference type="PIRSR" id="PIRSR602169-1"/>
    </source>
</evidence>
<organism evidence="11 12">
    <name type="scientific">Arsenophonus nasoniae</name>
    <name type="common">son-killer infecting Nasonia vitripennis</name>
    <dbReference type="NCBI Taxonomy" id="638"/>
    <lineage>
        <taxon>Bacteria</taxon>
        <taxon>Pseudomonadati</taxon>
        <taxon>Pseudomonadota</taxon>
        <taxon>Gammaproteobacteria</taxon>
        <taxon>Enterobacterales</taxon>
        <taxon>Morganellaceae</taxon>
        <taxon>Arsenophonus</taxon>
    </lineage>
</organism>
<dbReference type="GO" id="GO:0006508">
    <property type="term" value="P:proteolysis"/>
    <property type="evidence" value="ECO:0007669"/>
    <property type="project" value="UniProtKB-KW"/>
</dbReference>
<proteinExistence type="predicted"/>
<dbReference type="AlphaFoldDB" id="A0AA95JZX4"/>
<evidence type="ECO:0000313" key="11">
    <source>
        <dbReference type="EMBL" id="WGL94814.1"/>
    </source>
</evidence>
<evidence type="ECO:0000256" key="6">
    <source>
        <dbReference type="ARBA" id="ARBA00022729"/>
    </source>
</evidence>
<dbReference type="Gene3D" id="3.40.30.160">
    <property type="entry name" value="Collagenase ColT, N-terminal domain"/>
    <property type="match status" value="1"/>
</dbReference>
<evidence type="ECO:0000313" key="12">
    <source>
        <dbReference type="Proteomes" id="UP001177597"/>
    </source>
</evidence>
<dbReference type="RefSeq" id="WP_280628977.1">
    <property type="nucleotide sequence ID" value="NZ_CP123498.1"/>
</dbReference>
<dbReference type="Pfam" id="PF01752">
    <property type="entry name" value="Peptidase_M9"/>
    <property type="match status" value="1"/>
</dbReference>
<keyword evidence="8" id="KW-0862">Zinc</keyword>
<dbReference type="Gene3D" id="1.10.390.20">
    <property type="match status" value="1"/>
</dbReference>
<keyword evidence="3" id="KW-0964">Secreted</keyword>
<name>A0AA95JZX4_9GAMM</name>